<dbReference type="GeneID" id="80019340"/>
<gene>
    <name evidence="1" type="primary">12</name>
    <name evidence="1" type="ORF">SEA_IDENTITYCRISIS_12</name>
</gene>
<dbReference type="EMBL" id="MN234184">
    <property type="protein sequence ID" value="QFG10032.1"/>
    <property type="molecule type" value="Genomic_DNA"/>
</dbReference>
<accession>A0A5J6TMU1</accession>
<organism evidence="1 2">
    <name type="scientific">Mycobacterium phage IdentityCrisis</name>
    <dbReference type="NCBI Taxonomy" id="2599866"/>
    <lineage>
        <taxon>Viruses</taxon>
        <taxon>Duplodnaviria</taxon>
        <taxon>Heunggongvirae</taxon>
        <taxon>Uroviricota</taxon>
        <taxon>Caudoviricetes</taxon>
        <taxon>Identitycrisisvirus</taxon>
        <taxon>Identitycrisisvirus identitycrisis</taxon>
    </lineage>
</organism>
<evidence type="ECO:0000313" key="1">
    <source>
        <dbReference type="EMBL" id="QFG10032.1"/>
    </source>
</evidence>
<protein>
    <submittedName>
        <fullName evidence="1">Major tail protein</fullName>
    </submittedName>
</protein>
<dbReference type="RefSeq" id="YP_010754741.1">
    <property type="nucleotide sequence ID" value="NC_073463.1"/>
</dbReference>
<name>A0A5J6TMU1_9CAUD</name>
<keyword evidence="2" id="KW-1185">Reference proteome</keyword>
<dbReference type="Proteomes" id="UP000326087">
    <property type="component" value="Segment"/>
</dbReference>
<reference evidence="1 2" key="1">
    <citation type="submission" date="2019-07" db="EMBL/GenBank/DDBJ databases">
        <authorList>
            <person name="Widmer J."/>
            <person name="Andre W."/>
            <person name="Castro A."/>
            <person name="Cintron J."/>
            <person name="Cintron J."/>
            <person name="Elliott S."/>
            <person name="Harel H."/>
            <person name="Hasan D."/>
            <person name="Page A."/>
            <person name="Santana M."/>
            <person name="Slobasky M."/>
            <person name="Stevens T."/>
            <person name="Vilcin V."/>
            <person name="Whitaker K."/>
            <person name="Yelvington M."/>
            <person name="Wiersma-Koch H."/>
            <person name="Douthitt C."/>
            <person name="D'Elia T."/>
            <person name="Garlena R.A."/>
            <person name="Russell D.A."/>
            <person name="Pope W.H."/>
            <person name="Jacobs-Sera D."/>
            <person name="Hatfull G.F."/>
        </authorList>
    </citation>
    <scope>NUCLEOTIDE SEQUENCE [LARGE SCALE GENOMIC DNA]</scope>
</reference>
<evidence type="ECO:0000313" key="2">
    <source>
        <dbReference type="Proteomes" id="UP000326087"/>
    </source>
</evidence>
<sequence length="267" mass="27887">MAKINPAATVIPDKAEVWIALKSDVTDINGVIPASMIPSAPTDDLEALGWEFSGLIDDKKGIPVNPAIEVKPYDAFGHPRFRVKLKKGTLETGFTVLETNSVTRKFVLPGSSAKRIGIPKDVQIFVLYRFVDEDIARVWVSLTPAPVEVKSHGGVVDGELSFAECVVHHTATADGDVFELLDNAEVTKVFTIDSGVTAYTVTVDGETTTSISTMTATALQAALRALPNVGSDGVTVTGSSGGPLTAVFSVVVTTVSAAGTGGDVAVS</sequence>
<dbReference type="KEGG" id="vg:80019340"/>
<proteinExistence type="predicted"/>